<feature type="transmembrane region" description="Helical" evidence="10">
    <location>
        <begin position="32"/>
        <end position="52"/>
    </location>
</feature>
<keyword evidence="6 10" id="KW-0472">Membrane</keyword>
<feature type="transmembrane region" description="Helical" evidence="10">
    <location>
        <begin position="118"/>
        <end position="136"/>
    </location>
</feature>
<dbReference type="SUPFAM" id="SSF81324">
    <property type="entry name" value="Voltage-gated potassium channels"/>
    <property type="match status" value="2"/>
</dbReference>
<keyword evidence="2 8" id="KW-0813">Transport</keyword>
<evidence type="ECO:0000256" key="1">
    <source>
        <dbReference type="ARBA" id="ARBA00004141"/>
    </source>
</evidence>
<evidence type="ECO:0000256" key="3">
    <source>
        <dbReference type="ARBA" id="ARBA00022692"/>
    </source>
</evidence>
<evidence type="ECO:0000256" key="8">
    <source>
        <dbReference type="RuleBase" id="RU003857"/>
    </source>
</evidence>
<feature type="compositionally biased region" description="Basic and acidic residues" evidence="9">
    <location>
        <begin position="267"/>
        <end position="296"/>
    </location>
</feature>
<feature type="region of interest" description="Disordered" evidence="9">
    <location>
        <begin position="231"/>
        <end position="301"/>
    </location>
</feature>
<comment type="subcellular location">
    <subcellularLocation>
        <location evidence="1">Membrane</location>
        <topology evidence="1">Multi-pass membrane protein</topology>
    </subcellularLocation>
</comment>
<evidence type="ECO:0000256" key="10">
    <source>
        <dbReference type="SAM" id="Phobius"/>
    </source>
</evidence>
<evidence type="ECO:0000256" key="5">
    <source>
        <dbReference type="ARBA" id="ARBA00023065"/>
    </source>
</evidence>
<proteinExistence type="evidence at transcript level"/>
<dbReference type="EMBL" id="IAAA01025190">
    <property type="protein sequence ID" value="LAA07169.1"/>
    <property type="molecule type" value="mRNA"/>
</dbReference>
<feature type="transmembrane region" description="Helical" evidence="10">
    <location>
        <begin position="369"/>
        <end position="392"/>
    </location>
</feature>
<feature type="transmembrane region" description="Helical" evidence="10">
    <location>
        <begin position="172"/>
        <end position="192"/>
    </location>
</feature>
<dbReference type="Pfam" id="PF07885">
    <property type="entry name" value="Ion_trans_2"/>
    <property type="match status" value="2"/>
</dbReference>
<organism evidence="12">
    <name type="scientific">Parasteatoda tepidariorum</name>
    <name type="common">Common house spider</name>
    <name type="synonym">Achaearanea tepidariorum</name>
    <dbReference type="NCBI Taxonomy" id="114398"/>
    <lineage>
        <taxon>Eukaryota</taxon>
        <taxon>Metazoa</taxon>
        <taxon>Ecdysozoa</taxon>
        <taxon>Arthropoda</taxon>
        <taxon>Chelicerata</taxon>
        <taxon>Arachnida</taxon>
        <taxon>Araneae</taxon>
        <taxon>Araneomorphae</taxon>
        <taxon>Entelegynae</taxon>
        <taxon>Araneoidea</taxon>
        <taxon>Theridiidae</taxon>
        <taxon>Parasteatoda</taxon>
    </lineage>
</organism>
<evidence type="ECO:0000256" key="7">
    <source>
        <dbReference type="ARBA" id="ARBA00023303"/>
    </source>
</evidence>
<feature type="transmembrane region" description="Helical" evidence="10">
    <location>
        <begin position="148"/>
        <end position="166"/>
    </location>
</feature>
<sequence>MHIINLQDRTRSTAVRILEAIKAFSEKWFSHILLLIFLLIYAVVGALLFQWLEGEVEEKEKTSVTHYRDLAVNFLYERQTQNLSEWRRIVLGRLKEYEKQLDQLKCSRIPLASEDIGWTFWGSLFYAGTIFTTIGYGNIYPVTVRGQVATILYAFIGIPFLLMVLADLGKLFTRWIKAVFFYVKLFCQTGKFRKARKMGRRATAVPVQYMSVAWNKMPYIMPYQSRSKKRRSSDVAEDIEMDGRKADSADELEEKIHKKEKKKKKESGKENTVIDKNEKKKENGGKNTEIDQKEEEKESGEDYIIESNEDEDEFNLPVSLAVLLLVAYMMLGAFLFHLWENWTFFESFYFVFISMSTIGFGDYVPEHPAYMMATFIYLLFGLALTSMCINVVQEKLSATFQMAKLHIGTKIGLDANILMEDDILSGSETPDSRRRGSSVKSRRGSKSAQSSPPRTDDEIDTIVTHTSENGVTVEAVK</sequence>
<evidence type="ECO:0000256" key="2">
    <source>
        <dbReference type="ARBA" id="ARBA00022448"/>
    </source>
</evidence>
<dbReference type="InterPro" id="IPR003280">
    <property type="entry name" value="2pore_dom_K_chnl"/>
</dbReference>
<dbReference type="GO" id="GO:0030322">
    <property type="term" value="P:stabilization of membrane potential"/>
    <property type="evidence" value="ECO:0007669"/>
    <property type="project" value="TreeGrafter"/>
</dbReference>
<name>A0A2L2YGC1_PARTP</name>
<evidence type="ECO:0000259" key="11">
    <source>
        <dbReference type="Pfam" id="PF07885"/>
    </source>
</evidence>
<evidence type="ECO:0000256" key="9">
    <source>
        <dbReference type="SAM" id="MobiDB-lite"/>
    </source>
</evidence>
<dbReference type="Gene3D" id="1.10.287.70">
    <property type="match status" value="1"/>
</dbReference>
<dbReference type="GO" id="GO:0022841">
    <property type="term" value="F:potassium ion leak channel activity"/>
    <property type="evidence" value="ECO:0007669"/>
    <property type="project" value="TreeGrafter"/>
</dbReference>
<dbReference type="GO" id="GO:0005886">
    <property type="term" value="C:plasma membrane"/>
    <property type="evidence" value="ECO:0007669"/>
    <property type="project" value="TreeGrafter"/>
</dbReference>
<protein>
    <submittedName>
        <fullName evidence="12">TWiK family of potassium channels protein 18-like</fullName>
    </submittedName>
</protein>
<evidence type="ECO:0000313" key="12">
    <source>
        <dbReference type="EMBL" id="LAA07169.1"/>
    </source>
</evidence>
<keyword evidence="3 8" id="KW-0812">Transmembrane</keyword>
<feature type="domain" description="Potassium channel" evidence="11">
    <location>
        <begin position="117"/>
        <end position="173"/>
    </location>
</feature>
<feature type="region of interest" description="Disordered" evidence="9">
    <location>
        <begin position="426"/>
        <end position="477"/>
    </location>
</feature>
<feature type="domain" description="Potassium channel" evidence="11">
    <location>
        <begin position="324"/>
        <end position="396"/>
    </location>
</feature>
<evidence type="ECO:0000256" key="6">
    <source>
        <dbReference type="ARBA" id="ARBA00023136"/>
    </source>
</evidence>
<feature type="compositionally biased region" description="Basic residues" evidence="9">
    <location>
        <begin position="435"/>
        <end position="445"/>
    </location>
</feature>
<dbReference type="InterPro" id="IPR013099">
    <property type="entry name" value="K_chnl_dom"/>
</dbReference>
<dbReference type="PRINTS" id="PR01333">
    <property type="entry name" value="2POREKCHANEL"/>
</dbReference>
<dbReference type="PANTHER" id="PTHR11003">
    <property type="entry name" value="POTASSIUM CHANNEL, SUBFAMILY K"/>
    <property type="match status" value="1"/>
</dbReference>
<dbReference type="AlphaFoldDB" id="A0A2L2YGC1"/>
<comment type="similarity">
    <text evidence="8">Belongs to the two pore domain potassium channel (TC 1.A.1.8) family.</text>
</comment>
<feature type="transmembrane region" description="Helical" evidence="10">
    <location>
        <begin position="318"/>
        <end position="339"/>
    </location>
</feature>
<dbReference type="GO" id="GO:0015271">
    <property type="term" value="F:outward rectifier potassium channel activity"/>
    <property type="evidence" value="ECO:0007669"/>
    <property type="project" value="TreeGrafter"/>
</dbReference>
<evidence type="ECO:0000256" key="4">
    <source>
        <dbReference type="ARBA" id="ARBA00022989"/>
    </source>
</evidence>
<accession>A0A2L2YGC1</accession>
<keyword evidence="5 8" id="KW-0406">Ion transport</keyword>
<keyword evidence="4 10" id="KW-1133">Transmembrane helix</keyword>
<reference evidence="12" key="1">
    <citation type="journal article" date="2016" name="Mol. Ecol. Resour.">
        <title>Evaluation of the impact of RNA preservation methods of spiders for de novo transcriptome assembly.</title>
        <authorList>
            <person name="Kono N."/>
            <person name="Nakamura H."/>
            <person name="Ito Y."/>
            <person name="Tomita M."/>
            <person name="Arakawa K."/>
        </authorList>
    </citation>
    <scope>NUCLEOTIDE SEQUENCE</scope>
    <source>
        <tissue evidence="12">Whole body</tissue>
    </source>
</reference>
<dbReference type="OrthoDB" id="297496at2759"/>
<keyword evidence="7 8" id="KW-0407">Ion channel</keyword>
<dbReference type="PANTHER" id="PTHR11003:SF335">
    <property type="entry name" value="POTASSIUM CHANNEL DOMAIN-CONTAINING PROTEIN"/>
    <property type="match status" value="1"/>
</dbReference>